<dbReference type="InterPro" id="IPR013518">
    <property type="entry name" value="K_chnl_inward-rec_Kir_cyto"/>
</dbReference>
<evidence type="ECO:0000256" key="2">
    <source>
        <dbReference type="ARBA" id="ARBA00022538"/>
    </source>
</evidence>
<accession>A0A7S1Y8I6</accession>
<feature type="compositionally biased region" description="Basic and acidic residues" evidence="9">
    <location>
        <begin position="418"/>
        <end position="428"/>
    </location>
</feature>
<dbReference type="SUPFAM" id="SSF81296">
    <property type="entry name" value="E set domains"/>
    <property type="match status" value="1"/>
</dbReference>
<comment type="similarity">
    <text evidence="7">Belongs to the inward rectifier-type potassium channel (TC 1.A.2.1) family.</text>
</comment>
<dbReference type="PANTHER" id="PTHR11767">
    <property type="entry name" value="INWARD RECTIFIER POTASSIUM CHANNEL"/>
    <property type="match status" value="1"/>
</dbReference>
<feature type="transmembrane region" description="Helical" evidence="10">
    <location>
        <begin position="85"/>
        <end position="107"/>
    </location>
</feature>
<keyword evidence="3 7" id="KW-0851">Voltage-gated channel</keyword>
<feature type="compositionally biased region" description="Polar residues" evidence="9">
    <location>
        <begin position="429"/>
        <end position="438"/>
    </location>
</feature>
<keyword evidence="2 7" id="KW-0633">Potassium transport</keyword>
<evidence type="ECO:0000256" key="8">
    <source>
        <dbReference type="SAM" id="Coils"/>
    </source>
</evidence>
<keyword evidence="10" id="KW-0472">Membrane</keyword>
<dbReference type="GO" id="GO:0005242">
    <property type="term" value="F:inward rectifier potassium channel activity"/>
    <property type="evidence" value="ECO:0007669"/>
    <property type="project" value="InterPro"/>
</dbReference>
<keyword evidence="7 10" id="KW-0812">Transmembrane</keyword>
<evidence type="ECO:0008006" key="12">
    <source>
        <dbReference type="Google" id="ProtNLM"/>
    </source>
</evidence>
<dbReference type="Gene3D" id="1.10.287.70">
    <property type="match status" value="1"/>
</dbReference>
<keyword evidence="4 7" id="KW-0630">Potassium</keyword>
<keyword evidence="6 7" id="KW-0407">Ion channel</keyword>
<sequence>MRSLMVFLLQYFFLVIFFAILISQGVIFYYQYGAQENCLTGWNYDDPLYRENFPLAMELSWTTLSTVGFGVVAVPSTSGCQAVRYMLAVEAFIGVLFIGYTGALLMAKISRQNATARVVFSSAVCLQYGAGLTDTRFDVVRSLRTVGGLQSLDNSDEESLPEAISQDYPFIEFRIVNERSNRKGGEIAECSVRCMTVGVKLVEKDNYPSQISLMEDLEESQQQIDDAELNHSAIEGETNMGLDSNGAISPHNIKRAYTRVTVKPDFHPYFAKGGWYLRHILDHESPFLKPKVRAALKTLNGWPTRLNDHEAIRRCLATDIFEFSLIFQGKSNLTSDMVFKIHTYKTADIYIGFKFADLGYVVRSDEDRQGEVQFDLSLVHDIVPQDGGGNEPLGSRVAEENVLKFLKDGFLRSNKSKDILPTHSRDSSDGIQSTTTVMGSMVRRRP</sequence>
<feature type="transmembrane region" description="Helical" evidence="10">
    <location>
        <begin position="52"/>
        <end position="73"/>
    </location>
</feature>
<proteinExistence type="inferred from homology"/>
<feature type="transmembrane region" description="Helical" evidence="10">
    <location>
        <begin position="12"/>
        <end position="32"/>
    </location>
</feature>
<dbReference type="AlphaFoldDB" id="A0A7S1Y8I6"/>
<dbReference type="PANTHER" id="PTHR11767:SF102">
    <property type="entry name" value="INWARDLY RECTIFYING POTASSIUM CHANNEL 1, ISOFORM F"/>
    <property type="match status" value="1"/>
</dbReference>
<evidence type="ECO:0000256" key="3">
    <source>
        <dbReference type="ARBA" id="ARBA00022882"/>
    </source>
</evidence>
<evidence type="ECO:0000313" key="11">
    <source>
        <dbReference type="EMBL" id="CAD9283497.1"/>
    </source>
</evidence>
<reference evidence="11" key="1">
    <citation type="submission" date="2021-01" db="EMBL/GenBank/DDBJ databases">
        <authorList>
            <person name="Corre E."/>
            <person name="Pelletier E."/>
            <person name="Niang G."/>
            <person name="Scheremetjew M."/>
            <person name="Finn R."/>
            <person name="Kale V."/>
            <person name="Holt S."/>
            <person name="Cochrane G."/>
            <person name="Meng A."/>
            <person name="Brown T."/>
            <person name="Cohen L."/>
        </authorList>
    </citation>
    <scope>NUCLEOTIDE SEQUENCE</scope>
    <source>
        <strain evidence="11">CCMP 410</strain>
    </source>
</reference>
<keyword evidence="5 7" id="KW-0406">Ion transport</keyword>
<evidence type="ECO:0000256" key="4">
    <source>
        <dbReference type="ARBA" id="ARBA00022958"/>
    </source>
</evidence>
<dbReference type="InterPro" id="IPR016449">
    <property type="entry name" value="K_chnl_inward-rec_Kir"/>
</dbReference>
<evidence type="ECO:0000256" key="5">
    <source>
        <dbReference type="ARBA" id="ARBA00023065"/>
    </source>
</evidence>
<feature type="coiled-coil region" evidence="8">
    <location>
        <begin position="210"/>
        <end position="237"/>
    </location>
</feature>
<dbReference type="GO" id="GO:0005886">
    <property type="term" value="C:plasma membrane"/>
    <property type="evidence" value="ECO:0007669"/>
    <property type="project" value="TreeGrafter"/>
</dbReference>
<dbReference type="EMBL" id="HBGK01023942">
    <property type="protein sequence ID" value="CAD9283497.1"/>
    <property type="molecule type" value="Transcribed_RNA"/>
</dbReference>
<keyword evidence="10" id="KW-1133">Transmembrane helix</keyword>
<dbReference type="GO" id="GO:0034765">
    <property type="term" value="P:regulation of monoatomic ion transmembrane transport"/>
    <property type="evidence" value="ECO:0007669"/>
    <property type="project" value="TreeGrafter"/>
</dbReference>
<evidence type="ECO:0000256" key="6">
    <source>
        <dbReference type="ARBA" id="ARBA00023303"/>
    </source>
</evidence>
<evidence type="ECO:0000256" key="1">
    <source>
        <dbReference type="ARBA" id="ARBA00022448"/>
    </source>
</evidence>
<dbReference type="GO" id="GO:0034702">
    <property type="term" value="C:monoatomic ion channel complex"/>
    <property type="evidence" value="ECO:0007669"/>
    <property type="project" value="UniProtKB-KW"/>
</dbReference>
<gene>
    <name evidence="11" type="ORF">GOCE00092_LOCUS12409</name>
</gene>
<organism evidence="11">
    <name type="scientific">Grammatophora oceanica</name>
    <dbReference type="NCBI Taxonomy" id="210454"/>
    <lineage>
        <taxon>Eukaryota</taxon>
        <taxon>Sar</taxon>
        <taxon>Stramenopiles</taxon>
        <taxon>Ochrophyta</taxon>
        <taxon>Bacillariophyta</taxon>
        <taxon>Fragilariophyceae</taxon>
        <taxon>Fragilariophycidae</taxon>
        <taxon>Rhabdonematales</taxon>
        <taxon>Grammatophoraceae</taxon>
        <taxon>Grammatophora</taxon>
    </lineage>
</organism>
<feature type="region of interest" description="Disordered" evidence="9">
    <location>
        <begin position="418"/>
        <end position="446"/>
    </location>
</feature>
<dbReference type="SUPFAM" id="SSF81324">
    <property type="entry name" value="Voltage-gated potassium channels"/>
    <property type="match status" value="1"/>
</dbReference>
<comment type="subcellular location">
    <subcellularLocation>
        <location evidence="7">Membrane</location>
        <topology evidence="7">Multi-pass membrane protein</topology>
    </subcellularLocation>
</comment>
<keyword evidence="1 7" id="KW-0813">Transport</keyword>
<dbReference type="Gene3D" id="2.60.40.1400">
    <property type="entry name" value="G protein-activated inward rectifier potassium channel 1"/>
    <property type="match status" value="1"/>
</dbReference>
<protein>
    <recommendedName>
        <fullName evidence="12">Potassium channel domain-containing protein</fullName>
    </recommendedName>
</protein>
<dbReference type="GO" id="GO:1990573">
    <property type="term" value="P:potassium ion import across plasma membrane"/>
    <property type="evidence" value="ECO:0007669"/>
    <property type="project" value="TreeGrafter"/>
</dbReference>
<evidence type="ECO:0000256" key="7">
    <source>
        <dbReference type="RuleBase" id="RU003822"/>
    </source>
</evidence>
<keyword evidence="8" id="KW-0175">Coiled coil</keyword>
<evidence type="ECO:0000256" key="9">
    <source>
        <dbReference type="SAM" id="MobiDB-lite"/>
    </source>
</evidence>
<dbReference type="InterPro" id="IPR014756">
    <property type="entry name" value="Ig_E-set"/>
</dbReference>
<name>A0A7S1Y8I6_9STRA</name>
<evidence type="ECO:0000256" key="10">
    <source>
        <dbReference type="SAM" id="Phobius"/>
    </source>
</evidence>